<sequence length="107" mass="11458">MSSMQASTKVASVSRVSMVSAVSTARSVKVTLQISKTVMQEKSASTSSAAQGTPTFDHAHHVAGVDCYGERCACGETRPRLIEHFADMALDALDATRKKKTTRRRAA</sequence>
<accession>A0AAU7W3N2</accession>
<proteinExistence type="predicted"/>
<dbReference type="RefSeq" id="WP_350347229.1">
    <property type="nucleotide sequence ID" value="NZ_CP158374.1"/>
</dbReference>
<gene>
    <name evidence="1" type="ORF">ABIQ69_11370</name>
</gene>
<protein>
    <submittedName>
        <fullName evidence="1">Uncharacterized protein</fullName>
    </submittedName>
</protein>
<reference evidence="1" key="1">
    <citation type="submission" date="2024-05" db="EMBL/GenBank/DDBJ databases">
        <authorList>
            <person name="Yu L."/>
        </authorList>
    </citation>
    <scope>NUCLEOTIDE SEQUENCE</scope>
    <source>
        <strain evidence="1">G08B096</strain>
    </source>
</reference>
<organism evidence="1">
    <name type="scientific">Agromyces sp. G08B096</name>
    <dbReference type="NCBI Taxonomy" id="3156399"/>
    <lineage>
        <taxon>Bacteria</taxon>
        <taxon>Bacillati</taxon>
        <taxon>Actinomycetota</taxon>
        <taxon>Actinomycetes</taxon>
        <taxon>Micrococcales</taxon>
        <taxon>Microbacteriaceae</taxon>
        <taxon>Agromyces</taxon>
    </lineage>
</organism>
<name>A0AAU7W3N2_9MICO</name>
<dbReference type="AlphaFoldDB" id="A0AAU7W3N2"/>
<evidence type="ECO:0000313" key="1">
    <source>
        <dbReference type="EMBL" id="XBX81207.1"/>
    </source>
</evidence>
<dbReference type="EMBL" id="CP158374">
    <property type="protein sequence ID" value="XBX81207.1"/>
    <property type="molecule type" value="Genomic_DNA"/>
</dbReference>